<dbReference type="Gene3D" id="3.30.710.10">
    <property type="entry name" value="Potassium Channel Kv1.1, Chain A"/>
    <property type="match status" value="1"/>
</dbReference>
<dbReference type="Pfam" id="PF00651">
    <property type="entry name" value="BTB"/>
    <property type="match status" value="1"/>
</dbReference>
<evidence type="ECO:0000313" key="3">
    <source>
        <dbReference type="Proteomes" id="UP000191612"/>
    </source>
</evidence>
<evidence type="ECO:0000313" key="2">
    <source>
        <dbReference type="EMBL" id="OQE02347.1"/>
    </source>
</evidence>
<dbReference type="EMBL" id="MDYO01000002">
    <property type="protein sequence ID" value="OQE02347.1"/>
    <property type="molecule type" value="Genomic_DNA"/>
</dbReference>
<dbReference type="SUPFAM" id="SSF54695">
    <property type="entry name" value="POZ domain"/>
    <property type="match status" value="1"/>
</dbReference>
<dbReference type="SMART" id="SM00225">
    <property type="entry name" value="BTB"/>
    <property type="match status" value="1"/>
</dbReference>
<dbReference type="CDD" id="cd18186">
    <property type="entry name" value="BTB_POZ_ZBTB_KLHL-like"/>
    <property type="match status" value="1"/>
</dbReference>
<organism evidence="2 3">
    <name type="scientific">Penicillium solitum</name>
    <dbReference type="NCBI Taxonomy" id="60172"/>
    <lineage>
        <taxon>Eukaryota</taxon>
        <taxon>Fungi</taxon>
        <taxon>Dikarya</taxon>
        <taxon>Ascomycota</taxon>
        <taxon>Pezizomycotina</taxon>
        <taxon>Eurotiomycetes</taxon>
        <taxon>Eurotiomycetidae</taxon>
        <taxon>Eurotiales</taxon>
        <taxon>Aspergillaceae</taxon>
        <taxon>Penicillium</taxon>
    </lineage>
</organism>
<dbReference type="InterPro" id="IPR000210">
    <property type="entry name" value="BTB/POZ_dom"/>
</dbReference>
<protein>
    <recommendedName>
        <fullName evidence="1">BTB domain-containing protein</fullName>
    </recommendedName>
</protein>
<keyword evidence="3" id="KW-1185">Reference proteome</keyword>
<evidence type="ECO:0000259" key="1">
    <source>
        <dbReference type="PROSITE" id="PS50097"/>
    </source>
</evidence>
<dbReference type="PROSITE" id="PS50097">
    <property type="entry name" value="BTB"/>
    <property type="match status" value="1"/>
</dbReference>
<reference evidence="3" key="1">
    <citation type="journal article" date="2017" name="Nat. Microbiol.">
        <title>Global analysis of biosynthetic gene clusters reveals vast potential of secondary metabolite production in Penicillium species.</title>
        <authorList>
            <person name="Nielsen J.C."/>
            <person name="Grijseels S."/>
            <person name="Prigent S."/>
            <person name="Ji B."/>
            <person name="Dainat J."/>
            <person name="Nielsen K.F."/>
            <person name="Frisvad J.C."/>
            <person name="Workman M."/>
            <person name="Nielsen J."/>
        </authorList>
    </citation>
    <scope>NUCLEOTIDE SEQUENCE [LARGE SCALE GENOMIC DNA]</scope>
    <source>
        <strain evidence="3">IBT 29525</strain>
    </source>
</reference>
<dbReference type="STRING" id="60172.A0A1V6RKK6"/>
<name>A0A1V6RKK6_9EURO</name>
<gene>
    <name evidence="2" type="ORF">PENSOL_c002G09930</name>
</gene>
<dbReference type="InterPro" id="IPR011333">
    <property type="entry name" value="SKP1/BTB/POZ_sf"/>
</dbReference>
<feature type="domain" description="BTB" evidence="1">
    <location>
        <begin position="23"/>
        <end position="95"/>
    </location>
</feature>
<accession>A0A1V6RKK6</accession>
<dbReference type="Proteomes" id="UP000191612">
    <property type="component" value="Unassembled WGS sequence"/>
</dbReference>
<sequence>MNEISESNAEAFATARLPLYHSPLVKVRIQNTCEYEISKALLCAESPVFTIMFEGSFREAQEQAVDLELMEGVISKRSVEALFQWLYLRIVKFNIDDPEEKISAAIELARLADRYEITGIESQTAEYIKEVILANPDPEYKMDPCELVYNQTFFLRAEHIISGTLLHDGHPVRRALAGACVADFLENYPHKFADTAQEHPEFAVDILHEKKQWKYLNQVLSTLQRPFFHSSTALSSRFTSSQAIGNTEFQRTFSAQNHQSLQLCSKATFESPKNKPQLYKKSTVWSIQSFDALLRWIYHRIIQFDETFEESCIKAAVELAKLAEMYGITGIEAPIAKCIKDIYATSGHLNGEPCRHILPDNEDKALGTGLREGHPVRRVMAQAFVLTYLHWPKYERYHDELSIQEFPKFGAGLLFEVRELLDTLSCHGSAMVKDPITGRKRSLERDDDDHE</sequence>
<comment type="caution">
    <text evidence="2">The sequence shown here is derived from an EMBL/GenBank/DDBJ whole genome shotgun (WGS) entry which is preliminary data.</text>
</comment>
<proteinExistence type="predicted"/>
<dbReference type="AlphaFoldDB" id="A0A1V6RKK6"/>